<sequence>MTNSTLVTVCDKCLRASCWNGEFMCDQAQSAGVIYAKMDDLIDLDLEHWSHWLSKEDYQIMQITGRVLEE</sequence>
<accession>A0A0F8ZA28</accession>
<evidence type="ECO:0000313" key="1">
    <source>
        <dbReference type="EMBL" id="KKK63314.1"/>
    </source>
</evidence>
<gene>
    <name evidence="1" type="ORF">LCGC14_2995510</name>
</gene>
<organism evidence="1">
    <name type="scientific">marine sediment metagenome</name>
    <dbReference type="NCBI Taxonomy" id="412755"/>
    <lineage>
        <taxon>unclassified sequences</taxon>
        <taxon>metagenomes</taxon>
        <taxon>ecological metagenomes</taxon>
    </lineage>
</organism>
<comment type="caution">
    <text evidence="1">The sequence shown here is derived from an EMBL/GenBank/DDBJ whole genome shotgun (WGS) entry which is preliminary data.</text>
</comment>
<proteinExistence type="predicted"/>
<dbReference type="EMBL" id="LAZR01061574">
    <property type="protein sequence ID" value="KKK63314.1"/>
    <property type="molecule type" value="Genomic_DNA"/>
</dbReference>
<protein>
    <submittedName>
        <fullName evidence="1">Uncharacterized protein</fullName>
    </submittedName>
</protein>
<name>A0A0F8ZA28_9ZZZZ</name>
<reference evidence="1" key="1">
    <citation type="journal article" date="2015" name="Nature">
        <title>Complex archaea that bridge the gap between prokaryotes and eukaryotes.</title>
        <authorList>
            <person name="Spang A."/>
            <person name="Saw J.H."/>
            <person name="Jorgensen S.L."/>
            <person name="Zaremba-Niedzwiedzka K."/>
            <person name="Martijn J."/>
            <person name="Lind A.E."/>
            <person name="van Eijk R."/>
            <person name="Schleper C."/>
            <person name="Guy L."/>
            <person name="Ettema T.J."/>
        </authorList>
    </citation>
    <scope>NUCLEOTIDE SEQUENCE</scope>
</reference>
<dbReference type="AlphaFoldDB" id="A0A0F8ZA28"/>